<dbReference type="Proteomes" id="UP001519460">
    <property type="component" value="Unassembled WGS sequence"/>
</dbReference>
<evidence type="ECO:0000313" key="4">
    <source>
        <dbReference type="Proteomes" id="UP001519460"/>
    </source>
</evidence>
<keyword evidence="4" id="KW-1185">Reference proteome</keyword>
<name>A0ABD0JMG3_9CAEN</name>
<feature type="signal peptide" evidence="2">
    <location>
        <begin position="1"/>
        <end position="19"/>
    </location>
</feature>
<feature type="compositionally biased region" description="Basic and acidic residues" evidence="1">
    <location>
        <begin position="19"/>
        <end position="33"/>
    </location>
</feature>
<evidence type="ECO:0008006" key="5">
    <source>
        <dbReference type="Google" id="ProtNLM"/>
    </source>
</evidence>
<proteinExistence type="predicted"/>
<evidence type="ECO:0000313" key="3">
    <source>
        <dbReference type="EMBL" id="KAK7476243.1"/>
    </source>
</evidence>
<accession>A0ABD0JMG3</accession>
<evidence type="ECO:0000256" key="1">
    <source>
        <dbReference type="SAM" id="MobiDB-lite"/>
    </source>
</evidence>
<sequence length="106" mass="11673">MWKLLLVVCLARPRNLTHAGKEPTHSTAKETDTQHGQGTRHTARPRNPTHSTAKEPDTQHGQGTRHTGYGQGTRQPQHAKDPTPARPRNPTHSTAKEPDTQHGQGT</sequence>
<reference evidence="3 4" key="1">
    <citation type="journal article" date="2023" name="Sci. Data">
        <title>Genome assembly of the Korean intertidal mud-creeper Batillaria attramentaria.</title>
        <authorList>
            <person name="Patra A.K."/>
            <person name="Ho P.T."/>
            <person name="Jun S."/>
            <person name="Lee S.J."/>
            <person name="Kim Y."/>
            <person name="Won Y.J."/>
        </authorList>
    </citation>
    <scope>NUCLEOTIDE SEQUENCE [LARGE SCALE GENOMIC DNA]</scope>
    <source>
        <strain evidence="3">Wonlab-2016</strain>
    </source>
</reference>
<dbReference type="AlphaFoldDB" id="A0ABD0JMG3"/>
<organism evidence="3 4">
    <name type="scientific">Batillaria attramentaria</name>
    <dbReference type="NCBI Taxonomy" id="370345"/>
    <lineage>
        <taxon>Eukaryota</taxon>
        <taxon>Metazoa</taxon>
        <taxon>Spiralia</taxon>
        <taxon>Lophotrochozoa</taxon>
        <taxon>Mollusca</taxon>
        <taxon>Gastropoda</taxon>
        <taxon>Caenogastropoda</taxon>
        <taxon>Sorbeoconcha</taxon>
        <taxon>Cerithioidea</taxon>
        <taxon>Batillariidae</taxon>
        <taxon>Batillaria</taxon>
    </lineage>
</organism>
<feature type="chain" id="PRO_5044814862" description="Secreted protein" evidence="2">
    <location>
        <begin position="20"/>
        <end position="106"/>
    </location>
</feature>
<comment type="caution">
    <text evidence="3">The sequence shown here is derived from an EMBL/GenBank/DDBJ whole genome shotgun (WGS) entry which is preliminary data.</text>
</comment>
<protein>
    <recommendedName>
        <fullName evidence="5">Secreted protein</fullName>
    </recommendedName>
</protein>
<evidence type="ECO:0000256" key="2">
    <source>
        <dbReference type="SAM" id="SignalP"/>
    </source>
</evidence>
<keyword evidence="2" id="KW-0732">Signal</keyword>
<feature type="region of interest" description="Disordered" evidence="1">
    <location>
        <begin position="12"/>
        <end position="106"/>
    </location>
</feature>
<gene>
    <name evidence="3" type="ORF">BaRGS_00032519</name>
</gene>
<dbReference type="EMBL" id="JACVVK020000381">
    <property type="protein sequence ID" value="KAK7476243.1"/>
    <property type="molecule type" value="Genomic_DNA"/>
</dbReference>